<evidence type="ECO:0000313" key="1">
    <source>
        <dbReference type="EMBL" id="CAK9878716.1"/>
    </source>
</evidence>
<name>A0ABP1BSN1_9BRYO</name>
<gene>
    <name evidence="1" type="ORF">CSSPJE1EN2_LOCUS20494</name>
</gene>
<dbReference type="EMBL" id="OZ023707">
    <property type="protein sequence ID" value="CAK9878716.1"/>
    <property type="molecule type" value="Genomic_DNA"/>
</dbReference>
<organism evidence="1 2">
    <name type="scientific">Sphagnum jensenii</name>
    <dbReference type="NCBI Taxonomy" id="128206"/>
    <lineage>
        <taxon>Eukaryota</taxon>
        <taxon>Viridiplantae</taxon>
        <taxon>Streptophyta</taxon>
        <taxon>Embryophyta</taxon>
        <taxon>Bryophyta</taxon>
        <taxon>Sphagnophytina</taxon>
        <taxon>Sphagnopsida</taxon>
        <taxon>Sphagnales</taxon>
        <taxon>Sphagnaceae</taxon>
        <taxon>Sphagnum</taxon>
    </lineage>
</organism>
<dbReference type="Proteomes" id="UP001497522">
    <property type="component" value="Chromosome 6"/>
</dbReference>
<keyword evidence="2" id="KW-1185">Reference proteome</keyword>
<evidence type="ECO:0000313" key="2">
    <source>
        <dbReference type="Proteomes" id="UP001497522"/>
    </source>
</evidence>
<sequence>MTVKEEWKEALDTLRNEDKWCIAKLPNGQIDPYGSTAIHGVVAKVIVGSHYDPSKKVNLTLEQASFFFYLLELAMEGKNLSHVDGQVQAHNMKLLEDKIVNVIPMLKKFQILDHPHEEEYA</sequence>
<proteinExistence type="predicted"/>
<accession>A0ABP1BSN1</accession>
<reference evidence="1" key="1">
    <citation type="submission" date="2024-03" db="EMBL/GenBank/DDBJ databases">
        <authorList>
            <consortium name="ELIXIR-Norway"/>
            <consortium name="Elixir Norway"/>
        </authorList>
    </citation>
    <scope>NUCLEOTIDE SEQUENCE</scope>
</reference>
<protein>
    <submittedName>
        <fullName evidence="1">Uncharacterized protein</fullName>
    </submittedName>
</protein>